<reference evidence="1" key="2">
    <citation type="submission" date="2021-04" db="EMBL/GenBank/DDBJ databases">
        <authorList>
            <person name="Podell S."/>
        </authorList>
    </citation>
    <scope>NUCLEOTIDE SEQUENCE</scope>
    <source>
        <strain evidence="1">Hildebrandi</strain>
    </source>
</reference>
<protein>
    <submittedName>
        <fullName evidence="1">Uncharacterized protein</fullName>
    </submittedName>
</protein>
<keyword evidence="2" id="KW-1185">Reference proteome</keyword>
<dbReference type="EMBL" id="JAGRRH010000009">
    <property type="protein sequence ID" value="KAG7364448.1"/>
    <property type="molecule type" value="Genomic_DNA"/>
</dbReference>
<evidence type="ECO:0000313" key="2">
    <source>
        <dbReference type="Proteomes" id="UP000693970"/>
    </source>
</evidence>
<sequence length="194" mass="21668">MPGKVSDFPILCSNVPIRVELCFWTMKVHCFHVEPRCLCGVGTGAEARSHILDQRPRMRWLPIYVYLAVKKVLDSIWHLMLWNGGVLGPMVQAPIGEGPGGQGSNWLSLGNCCAKVDRHVVVIPVVFLPDFFFAQQRQQNWSSESSGGIGWVILDLRYPATVCDMSQYLIAEGDSRDFLEGGTKPHARQNFPTP</sequence>
<reference evidence="1" key="1">
    <citation type="journal article" date="2021" name="Sci. Rep.">
        <title>Diploid genomic architecture of Nitzschia inconspicua, an elite biomass production diatom.</title>
        <authorList>
            <person name="Oliver A."/>
            <person name="Podell S."/>
            <person name="Pinowska A."/>
            <person name="Traller J.C."/>
            <person name="Smith S.R."/>
            <person name="McClure R."/>
            <person name="Beliaev A."/>
            <person name="Bohutskyi P."/>
            <person name="Hill E.A."/>
            <person name="Rabines A."/>
            <person name="Zheng H."/>
            <person name="Allen L.Z."/>
            <person name="Kuo A."/>
            <person name="Grigoriev I.V."/>
            <person name="Allen A.E."/>
            <person name="Hazlebeck D."/>
            <person name="Allen E.E."/>
        </authorList>
    </citation>
    <scope>NUCLEOTIDE SEQUENCE</scope>
    <source>
        <strain evidence="1">Hildebrandi</strain>
    </source>
</reference>
<comment type="caution">
    <text evidence="1">The sequence shown here is derived from an EMBL/GenBank/DDBJ whole genome shotgun (WGS) entry which is preliminary data.</text>
</comment>
<evidence type="ECO:0000313" key="1">
    <source>
        <dbReference type="EMBL" id="KAG7364448.1"/>
    </source>
</evidence>
<dbReference type="AlphaFoldDB" id="A0A9K3LLC2"/>
<dbReference type="Proteomes" id="UP000693970">
    <property type="component" value="Unassembled WGS sequence"/>
</dbReference>
<name>A0A9K3LLC2_9STRA</name>
<accession>A0A9K3LLC2</accession>
<organism evidence="1 2">
    <name type="scientific">Nitzschia inconspicua</name>
    <dbReference type="NCBI Taxonomy" id="303405"/>
    <lineage>
        <taxon>Eukaryota</taxon>
        <taxon>Sar</taxon>
        <taxon>Stramenopiles</taxon>
        <taxon>Ochrophyta</taxon>
        <taxon>Bacillariophyta</taxon>
        <taxon>Bacillariophyceae</taxon>
        <taxon>Bacillariophycidae</taxon>
        <taxon>Bacillariales</taxon>
        <taxon>Bacillariaceae</taxon>
        <taxon>Nitzschia</taxon>
    </lineage>
</organism>
<gene>
    <name evidence="1" type="ORF">IV203_037650</name>
</gene>
<proteinExistence type="predicted"/>